<dbReference type="OrthoDB" id="2913000at2759"/>
<sequence>MTDLSLGPSLPVELVEAILETGAILHRKLALQFCILSKSIRARIDPILYHTVVIDDHDIGEAFQEAIRLRNDRLFFANTVKILVCKWHCLSEAGGQLIIDACTGVYGLTECLDSAFTPLRRGAAAFSHLRYLTLGNDSCAFLDYYSCASALCANLTRLSTEIGWMSRFPPDDIILSIFTLCPNITHLCFQIRTWDTADSCAQKAFDEWDRAGLLPSTLRRVLVIAFPEAYGTDNALQLADLRRPHDSNDNPRMAFVAIKPASNEASARRIIARTTRDNAFGAAGWGNLDANRDDFYDLTDKILDNAHLN</sequence>
<proteinExistence type="predicted"/>
<evidence type="ECO:0000313" key="2">
    <source>
        <dbReference type="Proteomes" id="UP000054007"/>
    </source>
</evidence>
<accession>A0A0D7BHI8</accession>
<evidence type="ECO:0008006" key="3">
    <source>
        <dbReference type="Google" id="ProtNLM"/>
    </source>
</evidence>
<organism evidence="1 2">
    <name type="scientific">Cylindrobasidium torrendii FP15055 ss-10</name>
    <dbReference type="NCBI Taxonomy" id="1314674"/>
    <lineage>
        <taxon>Eukaryota</taxon>
        <taxon>Fungi</taxon>
        <taxon>Dikarya</taxon>
        <taxon>Basidiomycota</taxon>
        <taxon>Agaricomycotina</taxon>
        <taxon>Agaricomycetes</taxon>
        <taxon>Agaricomycetidae</taxon>
        <taxon>Agaricales</taxon>
        <taxon>Marasmiineae</taxon>
        <taxon>Physalacriaceae</taxon>
        <taxon>Cylindrobasidium</taxon>
    </lineage>
</organism>
<reference evidence="1 2" key="1">
    <citation type="journal article" date="2015" name="Fungal Genet. Biol.">
        <title>Evolution of novel wood decay mechanisms in Agaricales revealed by the genome sequences of Fistulina hepatica and Cylindrobasidium torrendii.</title>
        <authorList>
            <person name="Floudas D."/>
            <person name="Held B.W."/>
            <person name="Riley R."/>
            <person name="Nagy L.G."/>
            <person name="Koehler G."/>
            <person name="Ransdell A.S."/>
            <person name="Younus H."/>
            <person name="Chow J."/>
            <person name="Chiniquy J."/>
            <person name="Lipzen A."/>
            <person name="Tritt A."/>
            <person name="Sun H."/>
            <person name="Haridas S."/>
            <person name="LaButti K."/>
            <person name="Ohm R.A."/>
            <person name="Kues U."/>
            <person name="Blanchette R.A."/>
            <person name="Grigoriev I.V."/>
            <person name="Minto R.E."/>
            <person name="Hibbett D.S."/>
        </authorList>
    </citation>
    <scope>NUCLEOTIDE SEQUENCE [LARGE SCALE GENOMIC DNA]</scope>
    <source>
        <strain evidence="1 2">FP15055 ss-10</strain>
    </source>
</reference>
<dbReference type="AlphaFoldDB" id="A0A0D7BHI8"/>
<gene>
    <name evidence="1" type="ORF">CYLTODRAFT_452187</name>
</gene>
<name>A0A0D7BHI8_9AGAR</name>
<evidence type="ECO:0000313" key="1">
    <source>
        <dbReference type="EMBL" id="KIY69932.1"/>
    </source>
</evidence>
<keyword evidence="2" id="KW-1185">Reference proteome</keyword>
<dbReference type="EMBL" id="KN880476">
    <property type="protein sequence ID" value="KIY69932.1"/>
    <property type="molecule type" value="Genomic_DNA"/>
</dbReference>
<protein>
    <recommendedName>
        <fullName evidence="3">F-box domain-containing protein</fullName>
    </recommendedName>
</protein>
<dbReference type="Proteomes" id="UP000054007">
    <property type="component" value="Unassembled WGS sequence"/>
</dbReference>